<name>A0ABM3LHX5_BICAN</name>
<proteinExistence type="predicted"/>
<dbReference type="Proteomes" id="UP001652582">
    <property type="component" value="Chromosome 7"/>
</dbReference>
<evidence type="ECO:0000256" key="1">
    <source>
        <dbReference type="SAM" id="MobiDB-lite"/>
    </source>
</evidence>
<protein>
    <submittedName>
        <fullName evidence="3">Uncharacterized protein LOC128198284</fullName>
    </submittedName>
</protein>
<reference evidence="3" key="1">
    <citation type="submission" date="2025-08" db="UniProtKB">
        <authorList>
            <consortium name="RefSeq"/>
        </authorList>
    </citation>
    <scope>IDENTIFICATION</scope>
</reference>
<keyword evidence="2" id="KW-1185">Reference proteome</keyword>
<evidence type="ECO:0000313" key="3">
    <source>
        <dbReference type="RefSeq" id="XP_052738656.1"/>
    </source>
</evidence>
<feature type="compositionally biased region" description="Basic residues" evidence="1">
    <location>
        <begin position="2034"/>
        <end position="2043"/>
    </location>
</feature>
<feature type="compositionally biased region" description="Polar residues" evidence="1">
    <location>
        <begin position="879"/>
        <end position="888"/>
    </location>
</feature>
<sequence length="2124" mass="245021">MNTVIKKIGDESSSSTTYSYVKSELGDLSLNMIDQGSRIDRLCLEKYIPLREQKLLQRLVRTRAVHDDIRAQIISDSTVSQSTKNDDSSGRAIFVRNLDDSEISSALLGIVNMVDRGTIGTKKLHHCCSCCSCSSKISIHELYFKRKRLKRPYTCGNKSKARGKRRYNKQQALRLKTKLIRSDPCTCTFKLFKKHSKHIKNVHLRPPSLFDLQPTTDEEVKQKRRKINDMVGTPNHNLKQLNVRIKDKISKEITKVKQSQTLLQELPTKISSGGYNQPKDKEVSSNIRRGVKEKIVKKDSQAIAMDHEISFLDKNDSFKKFKTDGRQNQTIEDCKWDSEQECVEDDSFSEKCIFKLKHGRYFNNDVHKGNNYKIKTQGRKAGESLRLINQKNQALKLTKGKIIKTKKPVLLNKQTREINNKSITKYLKNKKIQTLIISDSKTKEISLKHIQSDKKLSGLKMLTDANLGSYQYSSVKYSHKQPLPNKKNKKHLQRQCSKMRFVKLLNNTKTRRQVLKCYYCALKLRVQSFNTKKKGQGTKKFVMIKKSASKVNLHDTDHKRIEDKNMRTKSNYLCQCAPHQYIQSINARKANDIDPNFQVLKTKSTLGFISHNEFDKDRDAYGDQHIKKPSNIKSLTTTKQKSYQKLKLGTEMQMIKKSQFSRIGFSLKRSCDTLKLQIKEIMKNCRKKLVGSTKVDLNTRRSKSELTSSATYPEKIKSMLVQYKLKDKEKEMLTNTQDPERSIENEFIPSSPSIIKSEKAKIGSTFNFNIEINKGKLSTKENKLMYPTKKRINYNKKIKGLNMNKLNVGQAETQVQGAWTHQGYITNSLLKKCIYSLNSQEKKETSVSATQRSKKKIFQTRRVYTVARVMIKDKRNSIKSGNDYQFQPSGRARPHRQTFKNNQKQAVRIGSSFSLDVKFSKNLSTPKNKGSSKYSSHVNHFQKPVKRFSKSNKAQSAFVKTLETGSVTKTNLERCFCTLKLQKRGRFHKQLQNQQTDSPPYFNDNIYVSRGQNTKKVKPPKLPYDVKPYECVPNICIPGQCDPYQCLKIMKNMGYYEVGTSTQQNYITKSTSSLARNNQGKYIHRSQGVSFKPKQYNNPLPNQKSKRKAVRIESNFSFNVEFRKDHQPPSHFDEQRESEIMNIESRDNEYVEPFPHLKKQERNKSERSAFITKCMCFFKKQKRNAAYNTNMSTRTVQTQCKPGICVAGQCDSYICSQIMSKYRKKNFKMSTADHARSKTQSVYVRPHNIEKKNVKTLIKEPDKVNFKQPNFNESARMEEEEEEANTNTYPSHNENAVRISSQFKFDIEFYKNHPAPNYNSQKPNKAIWDTHNHKRIVKTKGIQDTGYKRVAKTNTNTTLSPLFVHQSSQVKKKGKKSYAHDHIGLDKSPAKLKIQSGQLHEFECEPFSCVPGECDPYECLKRIKMRKKNFKTQDTITRFQPRCTRNKGVCVLKNNLDYQTNQTNFIDTDTHGNNGVSNIVEVPRFRGIQDNIRAVRISSNVSFSIEFNKKEIQPQSTTNIQDFDETMKRNRLHDSSANVYKTHLDRETNAHKKSRKKPLKRCFCCLDLKNNYMSPKVPFHQTIKVGRVSVQHNPKAISKNFYYVRPQPLTAKLNKKNIKKNTCLNSRNNCLRLDSEAIFSNDIKTIAPYLAEKQNGTSNTAIFSPHSEFLKNKRTLVKSGKRLTRKRSNISLNDMTTKITNKRKSIKQLIRCCTQILHKNNNKNDELIFSKNENPTKLSQYSSKPKMYEKTFYTNPIVNLLHQSVYMKHESKARSVKLNTAKGKNVCVCIKPTYLGTDLNNNFNINKRTRDLAKLKTMKDRANRNKKQPFPTKVGFLKTANPTTTIDFMREKNNIYTFANSNEKPVKSNQRSKPGKVKLNKEELNKAAGDQYSNKKNQKTEVCGVLKDKKPLFEMQLDSGSYDILNKDQVIDNVIHSNTKCKKKPLIEVQLDSKKFHILNKEEVFDNIIKSNSKKGGFIGSLLEAVGINHKKSCKCQHCGCASRNIGETAKGKRYHSLKSEGRGASMKQEPKSSKLKHKKRKSTKINVVGEDPCNFYMSSLRNQPFPSVYRKFPSFYPHFLSLLHAWKQLTEILMFILAAVVWSPCILCMELCRACMCCFLCTG</sequence>
<feature type="region of interest" description="Disordered" evidence="1">
    <location>
        <begin position="879"/>
        <end position="903"/>
    </location>
</feature>
<organism evidence="2 3">
    <name type="scientific">Bicyclus anynana</name>
    <name type="common">Squinting bush brown butterfly</name>
    <dbReference type="NCBI Taxonomy" id="110368"/>
    <lineage>
        <taxon>Eukaryota</taxon>
        <taxon>Metazoa</taxon>
        <taxon>Ecdysozoa</taxon>
        <taxon>Arthropoda</taxon>
        <taxon>Hexapoda</taxon>
        <taxon>Insecta</taxon>
        <taxon>Pterygota</taxon>
        <taxon>Neoptera</taxon>
        <taxon>Endopterygota</taxon>
        <taxon>Lepidoptera</taxon>
        <taxon>Glossata</taxon>
        <taxon>Ditrysia</taxon>
        <taxon>Papilionoidea</taxon>
        <taxon>Nymphalidae</taxon>
        <taxon>Satyrinae</taxon>
        <taxon>Satyrini</taxon>
        <taxon>Mycalesina</taxon>
        <taxon>Bicyclus</taxon>
    </lineage>
</organism>
<dbReference type="GeneID" id="128198284"/>
<feature type="region of interest" description="Disordered" evidence="1">
    <location>
        <begin position="2013"/>
        <end position="2043"/>
    </location>
</feature>
<accession>A0ABM3LHX5</accession>
<dbReference type="RefSeq" id="XP_052738656.1">
    <property type="nucleotide sequence ID" value="XM_052882696.1"/>
</dbReference>
<gene>
    <name evidence="3" type="primary">LOC128198284</name>
</gene>
<evidence type="ECO:0000313" key="2">
    <source>
        <dbReference type="Proteomes" id="UP001652582"/>
    </source>
</evidence>